<reference evidence="1" key="1">
    <citation type="submission" date="2022-07" db="EMBL/GenBank/DDBJ databases">
        <title>Genome sequencing of Photobacterium atrarenae GJH2-4.</title>
        <authorList>
            <person name="Park S.-J."/>
        </authorList>
    </citation>
    <scope>NUCLEOTIDE SEQUENCE</scope>
    <source>
        <strain evidence="1">GJH2-4</strain>
    </source>
</reference>
<dbReference type="Pfam" id="PF13551">
    <property type="entry name" value="HTH_29"/>
    <property type="match status" value="1"/>
</dbReference>
<dbReference type="SUPFAM" id="SSF46689">
    <property type="entry name" value="Homeodomain-like"/>
    <property type="match status" value="1"/>
</dbReference>
<dbReference type="RefSeq" id="WP_255391380.1">
    <property type="nucleotide sequence ID" value="NZ_CP101509.1"/>
</dbReference>
<evidence type="ECO:0008006" key="3">
    <source>
        <dbReference type="Google" id="ProtNLM"/>
    </source>
</evidence>
<organism evidence="1 2">
    <name type="scientific">Photobacterium atrarenae</name>
    <dbReference type="NCBI Taxonomy" id="865757"/>
    <lineage>
        <taxon>Bacteria</taxon>
        <taxon>Pseudomonadati</taxon>
        <taxon>Pseudomonadota</taxon>
        <taxon>Gammaproteobacteria</taxon>
        <taxon>Vibrionales</taxon>
        <taxon>Vibrionaceae</taxon>
        <taxon>Photobacterium</taxon>
    </lineage>
</organism>
<gene>
    <name evidence="1" type="ORF">NNL38_23915</name>
</gene>
<accession>A0ABY5GMV6</accession>
<name>A0ABY5GMV6_9GAMM</name>
<keyword evidence="2" id="KW-1185">Reference proteome</keyword>
<evidence type="ECO:0000313" key="1">
    <source>
        <dbReference type="EMBL" id="UTV30039.1"/>
    </source>
</evidence>
<sequence>MNDKEILRLSAIRDVCEKRIRRSDAVRILSLSTRQIQRLVTRFHQMGAAGIIHQRRGKPSSNKINENIRYQCLNIIRECYLDFGPTQTYEKLTECHNISISLENLRQWMIADGLWVPHAKRKPRIYQPRHRRDCLGELVQIDGSAHDWFECRSDKSLPYRLRESI</sequence>
<protein>
    <recommendedName>
        <fullName evidence="3">ISNCY family transposase</fullName>
    </recommendedName>
</protein>
<proteinExistence type="predicted"/>
<evidence type="ECO:0000313" key="2">
    <source>
        <dbReference type="Proteomes" id="UP001057998"/>
    </source>
</evidence>
<dbReference type="InterPro" id="IPR009057">
    <property type="entry name" value="Homeodomain-like_sf"/>
</dbReference>
<dbReference type="Proteomes" id="UP001057998">
    <property type="component" value="Chromosome 2"/>
</dbReference>
<dbReference type="EMBL" id="CP101509">
    <property type="protein sequence ID" value="UTV30039.1"/>
    <property type="molecule type" value="Genomic_DNA"/>
</dbReference>